<feature type="domain" description="Acetophenone carboxylase-like C-terminal" evidence="3">
    <location>
        <begin position="529"/>
        <end position="676"/>
    </location>
</feature>
<accession>A0A4P8ISV3</accession>
<dbReference type="EMBL" id="CP040077">
    <property type="protein sequence ID" value="QCP51351.1"/>
    <property type="molecule type" value="Genomic_DNA"/>
</dbReference>
<feature type="domain" description="Hydantoinase/oxoprolinase N-terminal" evidence="2">
    <location>
        <begin position="4"/>
        <end position="182"/>
    </location>
</feature>
<evidence type="ECO:0000259" key="3">
    <source>
        <dbReference type="Pfam" id="PF19278"/>
    </source>
</evidence>
<dbReference type="GO" id="GO:0006749">
    <property type="term" value="P:glutathione metabolic process"/>
    <property type="evidence" value="ECO:0007669"/>
    <property type="project" value="TreeGrafter"/>
</dbReference>
<proteinExistence type="predicted"/>
<dbReference type="Pfam" id="PF19278">
    <property type="entry name" value="Hydant_A_C"/>
    <property type="match status" value="1"/>
</dbReference>
<dbReference type="SUPFAM" id="SSF53067">
    <property type="entry name" value="Actin-like ATPase domain"/>
    <property type="match status" value="1"/>
</dbReference>
<dbReference type="GO" id="GO:0005829">
    <property type="term" value="C:cytosol"/>
    <property type="evidence" value="ECO:0007669"/>
    <property type="project" value="TreeGrafter"/>
</dbReference>
<dbReference type="OrthoDB" id="9768323at2"/>
<sequence>MGMRIGVDIGGSFADFAVLNDQTGELQTLKVFSRPDSPGAEVLRGMEGLAERYGIDPHDVAYFTHGTTVGVNAVVQRKGLRLGLITTRHFEDVLDIARLKGPDMYNLFSKRPAPLVPRERVFGVVERLAADGTEETAVDEASVLEALAGLRRAGCEGVVVALLHAYRNPSHEHEVKAILEREMPGLFVSCSSDVWPIIREYERTSTAVIGGYVQPKVAHYLSSLQRALRETGIAADMKVTKSNGGVMSAEAGKTNCVQMILSGTASGVIGAAYVAQLCGLKHCMSLDIGGTTADVALIVDGEPQYATGEYIGDFQIHIPSVSVSSIGDGGGSIAWVDDFGVLKVGPESAGSNPGPVCYGRGGTRATITDAFAVMGVIGNASLGYNSVKVDHDAACRAIDALAQRLGADPYKTAEAIVDVSVSGMYAGVSRIVSRFGIDPRMFSLLPFGGAGPMLACYFARALGMEQIVVPVTPGVLSALGGLIADTKNDFVKTTYYDLDAASLKQLRDDARTLDAAARAWLAGEAGGADAFSEARVTVSVSADMRYKGQSFEIDTMLDMAWLETQDLGALSDAFHREHARLYGHSDAHAKIQVVALRLVIASQTPKPALRPIAASDEPAVPDARVKVWMDGAFHDAALFHRSKLLAGQRLEGPAVIAQDDCTTCVLPGFSGQVDPYGNLILTQVRTN</sequence>
<dbReference type="PANTHER" id="PTHR11365">
    <property type="entry name" value="5-OXOPROLINASE RELATED"/>
    <property type="match status" value="1"/>
</dbReference>
<dbReference type="InterPro" id="IPR045079">
    <property type="entry name" value="Oxoprolinase-like"/>
</dbReference>
<name>A0A4P8ISV3_9BURK</name>
<dbReference type="InterPro" id="IPR008040">
    <property type="entry name" value="Hydant_A_N"/>
</dbReference>
<dbReference type="Pfam" id="PF01968">
    <property type="entry name" value="Hydantoinase_A"/>
    <property type="match status" value="1"/>
</dbReference>
<dbReference type="AlphaFoldDB" id="A0A4P8ISV3"/>
<organism evidence="4 5">
    <name type="scientific">Trinickia violacea</name>
    <dbReference type="NCBI Taxonomy" id="2571746"/>
    <lineage>
        <taxon>Bacteria</taxon>
        <taxon>Pseudomonadati</taxon>
        <taxon>Pseudomonadota</taxon>
        <taxon>Betaproteobacteria</taxon>
        <taxon>Burkholderiales</taxon>
        <taxon>Burkholderiaceae</taxon>
        <taxon>Trinickia</taxon>
    </lineage>
</organism>
<protein>
    <submittedName>
        <fullName evidence="4">Hydantoinase/oxoprolinase family protein</fullName>
    </submittedName>
</protein>
<evidence type="ECO:0000313" key="5">
    <source>
        <dbReference type="Proteomes" id="UP000298656"/>
    </source>
</evidence>
<dbReference type="GO" id="GO:0017168">
    <property type="term" value="F:5-oxoprolinase (ATP-hydrolyzing) activity"/>
    <property type="evidence" value="ECO:0007669"/>
    <property type="project" value="TreeGrafter"/>
</dbReference>
<dbReference type="Pfam" id="PF05378">
    <property type="entry name" value="Hydant_A_N"/>
    <property type="match status" value="1"/>
</dbReference>
<dbReference type="InterPro" id="IPR002821">
    <property type="entry name" value="Hydantoinase_A"/>
</dbReference>
<dbReference type="InterPro" id="IPR049517">
    <property type="entry name" value="ACX-like_C"/>
</dbReference>
<gene>
    <name evidence="4" type="ORF">FAZ95_20665</name>
</gene>
<feature type="domain" description="Hydantoinase A/oxoprolinase" evidence="1">
    <location>
        <begin position="203"/>
        <end position="488"/>
    </location>
</feature>
<dbReference type="InterPro" id="IPR043129">
    <property type="entry name" value="ATPase_NBD"/>
</dbReference>
<dbReference type="RefSeq" id="WP_137334136.1">
    <property type="nucleotide sequence ID" value="NZ_CP040077.1"/>
</dbReference>
<reference evidence="4 5" key="1">
    <citation type="submission" date="2019-05" db="EMBL/GenBank/DDBJ databases">
        <title>Burkholderia sp. DHOD12, isolated from subtropical forest soil.</title>
        <authorList>
            <person name="Gao Z.-H."/>
            <person name="Qiu L.-H."/>
        </authorList>
    </citation>
    <scope>NUCLEOTIDE SEQUENCE [LARGE SCALE GENOMIC DNA]</scope>
    <source>
        <strain evidence="4 5">DHOD12</strain>
    </source>
</reference>
<evidence type="ECO:0000259" key="1">
    <source>
        <dbReference type="Pfam" id="PF01968"/>
    </source>
</evidence>
<evidence type="ECO:0000259" key="2">
    <source>
        <dbReference type="Pfam" id="PF05378"/>
    </source>
</evidence>
<dbReference type="Proteomes" id="UP000298656">
    <property type="component" value="Chromosome 1"/>
</dbReference>
<dbReference type="KEGG" id="tvl:FAZ95_20665"/>
<dbReference type="PANTHER" id="PTHR11365:SF23">
    <property type="entry name" value="HYPOTHETICAL 5-OXOPROLINASE (EUROFUNG)-RELATED"/>
    <property type="match status" value="1"/>
</dbReference>
<keyword evidence="5" id="KW-1185">Reference proteome</keyword>
<evidence type="ECO:0000313" key="4">
    <source>
        <dbReference type="EMBL" id="QCP51351.1"/>
    </source>
</evidence>